<evidence type="ECO:0000256" key="1">
    <source>
        <dbReference type="SAM" id="Phobius"/>
    </source>
</evidence>
<evidence type="ECO:0000313" key="2">
    <source>
        <dbReference type="EMBL" id="TNN62624.1"/>
    </source>
</evidence>
<comment type="caution">
    <text evidence="2">The sequence shown here is derived from an EMBL/GenBank/DDBJ whole genome shotgun (WGS) entry which is preliminary data.</text>
</comment>
<protein>
    <submittedName>
        <fullName evidence="2">Uncharacterized protein</fullName>
    </submittedName>
</protein>
<accession>A0A4Z2HCK0</accession>
<dbReference type="EMBL" id="SRLO01000289">
    <property type="protein sequence ID" value="TNN62624.1"/>
    <property type="molecule type" value="Genomic_DNA"/>
</dbReference>
<keyword evidence="1" id="KW-0472">Membrane</keyword>
<proteinExistence type="predicted"/>
<keyword evidence="3" id="KW-1185">Reference proteome</keyword>
<keyword evidence="1" id="KW-0812">Transmembrane</keyword>
<name>A0A4Z2HCK0_9TELE</name>
<evidence type="ECO:0000313" key="3">
    <source>
        <dbReference type="Proteomes" id="UP000314294"/>
    </source>
</evidence>
<gene>
    <name evidence="2" type="ORF">EYF80_027142</name>
</gene>
<organism evidence="2 3">
    <name type="scientific">Liparis tanakae</name>
    <name type="common">Tanaka's snailfish</name>
    <dbReference type="NCBI Taxonomy" id="230148"/>
    <lineage>
        <taxon>Eukaryota</taxon>
        <taxon>Metazoa</taxon>
        <taxon>Chordata</taxon>
        <taxon>Craniata</taxon>
        <taxon>Vertebrata</taxon>
        <taxon>Euteleostomi</taxon>
        <taxon>Actinopterygii</taxon>
        <taxon>Neopterygii</taxon>
        <taxon>Teleostei</taxon>
        <taxon>Neoteleostei</taxon>
        <taxon>Acanthomorphata</taxon>
        <taxon>Eupercaria</taxon>
        <taxon>Perciformes</taxon>
        <taxon>Cottioidei</taxon>
        <taxon>Cottales</taxon>
        <taxon>Liparidae</taxon>
        <taxon>Liparis</taxon>
    </lineage>
</organism>
<reference evidence="2 3" key="1">
    <citation type="submission" date="2019-03" db="EMBL/GenBank/DDBJ databases">
        <title>First draft genome of Liparis tanakae, snailfish: a comprehensive survey of snailfish specific genes.</title>
        <authorList>
            <person name="Kim W."/>
            <person name="Song I."/>
            <person name="Jeong J.-H."/>
            <person name="Kim D."/>
            <person name="Kim S."/>
            <person name="Ryu S."/>
            <person name="Song J.Y."/>
            <person name="Lee S.K."/>
        </authorList>
    </citation>
    <scope>NUCLEOTIDE SEQUENCE [LARGE SCALE GENOMIC DNA]</scope>
    <source>
        <tissue evidence="2">Muscle</tissue>
    </source>
</reference>
<dbReference type="Proteomes" id="UP000314294">
    <property type="component" value="Unassembled WGS sequence"/>
</dbReference>
<sequence>MGRPSRRLVNGNRGRLQHRRVSEGLQELAVSLRLVPPHRLDPAQNLPQPAELLVWRLSLQMESALCYESSNRSCLRTIYPLPIYFTVYSILGVFVFLTGLRKRVVLERWRVAWKQHQALEAGKRIWPKLISSSWLHPFQALSSGGPHVGLQCDGFRAVTRGFPPKHQGYSVTLVHKNF</sequence>
<keyword evidence="1" id="KW-1133">Transmembrane helix</keyword>
<feature type="transmembrane region" description="Helical" evidence="1">
    <location>
        <begin position="81"/>
        <end position="100"/>
    </location>
</feature>
<dbReference type="AlphaFoldDB" id="A0A4Z2HCK0"/>